<keyword evidence="1" id="KW-0175">Coiled coil</keyword>
<gene>
    <name evidence="2" type="ORF">H8Z76_07545</name>
</gene>
<keyword evidence="3" id="KW-1185">Reference proteome</keyword>
<dbReference type="EMBL" id="JACOQH010000004">
    <property type="protein sequence ID" value="MBC5753881.1"/>
    <property type="molecule type" value="Genomic_DNA"/>
</dbReference>
<dbReference type="InterPro" id="IPR054787">
    <property type="entry name" value="TrlF_ATPase"/>
</dbReference>
<dbReference type="InterPro" id="IPR027417">
    <property type="entry name" value="P-loop_NTPase"/>
</dbReference>
<evidence type="ECO:0000256" key="1">
    <source>
        <dbReference type="SAM" id="Coils"/>
    </source>
</evidence>
<dbReference type="Proteomes" id="UP000621540">
    <property type="component" value="Unassembled WGS sequence"/>
</dbReference>
<evidence type="ECO:0000313" key="3">
    <source>
        <dbReference type="Proteomes" id="UP000621540"/>
    </source>
</evidence>
<reference evidence="2 3" key="1">
    <citation type="submission" date="2020-08" db="EMBL/GenBank/DDBJ databases">
        <title>Genome public.</title>
        <authorList>
            <person name="Liu C."/>
            <person name="Sun Q."/>
        </authorList>
    </citation>
    <scope>NUCLEOTIDE SEQUENCE [LARGE SCALE GENOMIC DNA]</scope>
    <source>
        <strain evidence="2 3">BX0805</strain>
    </source>
</reference>
<sequence length="919" mass="105201">MFEKGSEWRRWDLHVHTPNTKKNDNYKGDTVEEKWKNFYSAIETYINSTDERKKVSAIGITDYLAIDNYNKVVSDGILVKDELAIFPNVEMRITPMGKKSPVNIHFIFNPDFVDKLENRFFGRLEFEYGRKYHATKSDLIELGKSMGIEDNEEAYKKGIEQFVPSYTAISNLFKDDVELRENTLIGVANGSSDGASGINKGEGGDQLSLTRFAVYKMCDFIFSSSDNDINYFLGKGVDSEEEVKAKCGSLKPCFHGSDAHCIERLFEPDNSRYCWIKSDTTFNGLKQVIYEPEARVRIGELKPEEKADYYVIDKVVINEDGFSDEPIEFNDKLTCIIGGKSTGKSLLLQNIARAIDNRQVEEKINISRVPSRELNNVSVFWKDGDINNNGNFDETHKIVYIPQTYLNRLTDEGEKTSEIDRIIQDIVLLDPRAKNAFEKMENDVKMYKPSLDKKIYDMLQAYSEMTSIIQERNEIGTESGIRKEIEKLKMQKEIISKETSISEEELKKFDEAIKKISVLESVIRNAIEEIGLVKDMSLPVEKTNILGKFSEDTFKIILDFQEEILEQAGNKWNVKKDEIVSKLLFTKVDAEGKREEALKVKSELEQKVIENEALTKLSEQIKNEESKLEVVLNATQKCNAKKKEYEEKLDEVSNAINAYKEIHNNYANVVNENAETNSDGLDFSVGIQFKNDAFCSFIKESINNNSLKRIGIAFDDKFRGEIFTKELLRDIIDKLVKEELKLLKNKTIESVLRDILSDWYLVSYNVKLENDSINQMSPGKKALVLLKLLISMADSKCPILIDQPEDDLDNRSIFDELIPFIRKKKVERQIIVVTHNANVVLGGDAEEIIVANQDGNNSPNYKFKFEYRSGSIENSTIVYENDGTIRKGVLNEKGIQQHICDILEGGERAFDLRKHKYSI</sequence>
<dbReference type="SUPFAM" id="SSF52540">
    <property type="entry name" value="P-loop containing nucleoside triphosphate hydrolases"/>
    <property type="match status" value="1"/>
</dbReference>
<evidence type="ECO:0008006" key="4">
    <source>
        <dbReference type="Google" id="ProtNLM"/>
    </source>
</evidence>
<accession>A0ABR7IAA6</accession>
<feature type="coiled-coil region" evidence="1">
    <location>
        <begin position="587"/>
        <end position="662"/>
    </location>
</feature>
<dbReference type="RefSeq" id="WP_186982095.1">
    <property type="nucleotide sequence ID" value="NZ_JACOQH010000004.1"/>
</dbReference>
<dbReference type="Gene3D" id="3.40.50.300">
    <property type="entry name" value="P-loop containing nucleotide triphosphate hydrolases"/>
    <property type="match status" value="2"/>
</dbReference>
<proteinExistence type="predicted"/>
<dbReference type="NCBIfam" id="NF045780">
    <property type="entry name" value="TrlF_fam_ATP"/>
    <property type="match status" value="1"/>
</dbReference>
<organism evidence="2 3">
    <name type="scientific">Roseburia yibonii</name>
    <dbReference type="NCBI Taxonomy" id="2763063"/>
    <lineage>
        <taxon>Bacteria</taxon>
        <taxon>Bacillati</taxon>
        <taxon>Bacillota</taxon>
        <taxon>Clostridia</taxon>
        <taxon>Lachnospirales</taxon>
        <taxon>Lachnospiraceae</taxon>
        <taxon>Roseburia</taxon>
    </lineage>
</organism>
<evidence type="ECO:0000313" key="2">
    <source>
        <dbReference type="EMBL" id="MBC5753881.1"/>
    </source>
</evidence>
<comment type="caution">
    <text evidence="2">The sequence shown here is derived from an EMBL/GenBank/DDBJ whole genome shotgun (WGS) entry which is preliminary data.</text>
</comment>
<name>A0ABR7IAA6_9FIRM</name>
<protein>
    <recommendedName>
        <fullName evidence="4">ATPase involved in DNA repair</fullName>
    </recommendedName>
</protein>